<dbReference type="AlphaFoldDB" id="A0A9Q7AIT6"/>
<organism evidence="7 8">
    <name type="scientific">Aminithiophilus ramosus</name>
    <dbReference type="NCBI Taxonomy" id="3029084"/>
    <lineage>
        <taxon>Bacteria</taxon>
        <taxon>Thermotogati</taxon>
        <taxon>Synergistota</taxon>
        <taxon>Synergistia</taxon>
        <taxon>Synergistales</taxon>
        <taxon>Aminithiophilaceae</taxon>
        <taxon>Aminithiophilus</taxon>
    </lineage>
</organism>
<dbReference type="GO" id="GO:0005886">
    <property type="term" value="C:plasma membrane"/>
    <property type="evidence" value="ECO:0007669"/>
    <property type="project" value="UniProtKB-SubCell"/>
</dbReference>
<keyword evidence="3 6" id="KW-0812">Transmembrane</keyword>
<feature type="transmembrane region" description="Helical" evidence="6">
    <location>
        <begin position="95"/>
        <end position="119"/>
    </location>
</feature>
<dbReference type="GO" id="GO:0022857">
    <property type="term" value="F:transmembrane transporter activity"/>
    <property type="evidence" value="ECO:0007669"/>
    <property type="project" value="InterPro"/>
</dbReference>
<accession>A0A9Q7AIT6</accession>
<keyword evidence="8" id="KW-1185">Reference proteome</keyword>
<feature type="transmembrane region" description="Helical" evidence="6">
    <location>
        <begin position="14"/>
        <end position="35"/>
    </location>
</feature>
<feature type="transmembrane region" description="Helical" evidence="6">
    <location>
        <begin position="215"/>
        <end position="239"/>
    </location>
</feature>
<proteinExistence type="predicted"/>
<name>A0A9Q7AIT6_9BACT</name>
<feature type="transmembrane region" description="Helical" evidence="6">
    <location>
        <begin position="71"/>
        <end position="88"/>
    </location>
</feature>
<keyword evidence="2" id="KW-1003">Cell membrane</keyword>
<evidence type="ECO:0000313" key="7">
    <source>
        <dbReference type="EMBL" id="QTX32525.1"/>
    </source>
</evidence>
<reference evidence="8" key="1">
    <citation type="submission" date="2021-04" db="EMBL/GenBank/DDBJ databases">
        <title>A novel Synergistetes isolate from a pyrite-forming mixed culture.</title>
        <authorList>
            <person name="Bunk B."/>
            <person name="Sproer C."/>
            <person name="Spring S."/>
            <person name="Pester M."/>
        </authorList>
    </citation>
    <scope>NUCLEOTIDE SEQUENCE [LARGE SCALE GENOMIC DNA]</scope>
    <source>
        <strain evidence="8">J.5.4.2-T.3.5.2</strain>
    </source>
</reference>
<dbReference type="PANTHER" id="PTHR32196">
    <property type="entry name" value="ABC TRANSPORTER PERMEASE PROTEIN YPHD-RELATED-RELATED"/>
    <property type="match status" value="1"/>
</dbReference>
<keyword evidence="5 6" id="KW-0472">Membrane</keyword>
<feature type="transmembrane region" description="Helical" evidence="6">
    <location>
        <begin position="162"/>
        <end position="184"/>
    </location>
</feature>
<dbReference type="CDD" id="cd06579">
    <property type="entry name" value="TM_PBP1_transp_AraH_like"/>
    <property type="match status" value="1"/>
</dbReference>
<feature type="transmembrane region" description="Helical" evidence="6">
    <location>
        <begin position="131"/>
        <end position="150"/>
    </location>
</feature>
<dbReference type="KEGG" id="aram:KAR29_00830"/>
<keyword evidence="4 6" id="KW-1133">Transmembrane helix</keyword>
<dbReference type="EMBL" id="CP072943">
    <property type="protein sequence ID" value="QTX32525.1"/>
    <property type="molecule type" value="Genomic_DNA"/>
</dbReference>
<dbReference type="Proteomes" id="UP000671879">
    <property type="component" value="Chromosome"/>
</dbReference>
<dbReference type="InterPro" id="IPR001851">
    <property type="entry name" value="ABC_transp_permease"/>
</dbReference>
<evidence type="ECO:0000313" key="8">
    <source>
        <dbReference type="Proteomes" id="UP000671879"/>
    </source>
</evidence>
<evidence type="ECO:0000256" key="3">
    <source>
        <dbReference type="ARBA" id="ARBA00022692"/>
    </source>
</evidence>
<protein>
    <submittedName>
        <fullName evidence="7">ABC transporter permease</fullName>
    </submittedName>
</protein>
<feature type="transmembrane region" description="Helical" evidence="6">
    <location>
        <begin position="251"/>
        <end position="281"/>
    </location>
</feature>
<evidence type="ECO:0000256" key="6">
    <source>
        <dbReference type="SAM" id="Phobius"/>
    </source>
</evidence>
<dbReference type="RefSeq" id="WP_274373764.1">
    <property type="nucleotide sequence ID" value="NZ_CP072943.1"/>
</dbReference>
<evidence type="ECO:0000256" key="2">
    <source>
        <dbReference type="ARBA" id="ARBA00022475"/>
    </source>
</evidence>
<evidence type="ECO:0000256" key="5">
    <source>
        <dbReference type="ARBA" id="ARBA00023136"/>
    </source>
</evidence>
<feature type="transmembrane region" description="Helical" evidence="6">
    <location>
        <begin position="293"/>
        <end position="311"/>
    </location>
</feature>
<gene>
    <name evidence="7" type="ORF">KAR29_00830</name>
</gene>
<feature type="transmembrane region" description="Helical" evidence="6">
    <location>
        <begin position="47"/>
        <end position="65"/>
    </location>
</feature>
<comment type="subcellular location">
    <subcellularLocation>
        <location evidence="1">Cell membrane</location>
        <topology evidence="1">Multi-pass membrane protein</topology>
    </subcellularLocation>
</comment>
<evidence type="ECO:0000256" key="4">
    <source>
        <dbReference type="ARBA" id="ARBA00022989"/>
    </source>
</evidence>
<dbReference type="Pfam" id="PF02653">
    <property type="entry name" value="BPD_transp_2"/>
    <property type="match status" value="1"/>
</dbReference>
<evidence type="ECO:0000256" key="1">
    <source>
        <dbReference type="ARBA" id="ARBA00004651"/>
    </source>
</evidence>
<sequence>MSRLSPRTFLANRVAFLLVLMAIVMVVMSLLSPYFLNVDNLLGMTRFGAVLALIGIGQSLVILAGGAGIDISVGSIISLSGVLFGLMVKADVPLALALPACVVVGALLGAVNGVTVALWGMPPMIGTFSTMWAYGALALVLTRGVPVSGFPEVFGFLGQGKILGIPAQTLLFVVPAYFLFHFMLSWTSFGRSIYLVGVNDEAARFAGISPRKVRFALYTLSGALAGCGALIMSSWLMAARADVGNGMELQAITVAVLGGVNIFGGSGSLLGTLMAVMIVTMVQTGLQLANINAIWQLALLGAILLGAVALNQSVLRERVRR</sequence>